<feature type="compositionally biased region" description="Gly residues" evidence="2">
    <location>
        <begin position="619"/>
        <end position="631"/>
    </location>
</feature>
<comment type="similarity">
    <text evidence="1">Belongs to the STXBP/unc-18/SEC1 family.</text>
</comment>
<dbReference type="STRING" id="857342.A0A2T3BDI4"/>
<dbReference type="GO" id="GO:0016192">
    <property type="term" value="P:vesicle-mediated transport"/>
    <property type="evidence" value="ECO:0007669"/>
    <property type="project" value="InterPro"/>
</dbReference>
<dbReference type="FunCoup" id="A0A2T3BDI4">
    <property type="interactions" value="1196"/>
</dbReference>
<reference evidence="3 4" key="1">
    <citation type="journal article" date="2018" name="New Phytol.">
        <title>Comparative genomics and transcriptomics depict ericoid mycorrhizal fungi as versatile saprotrophs and plant mutualists.</title>
        <authorList>
            <person name="Martino E."/>
            <person name="Morin E."/>
            <person name="Grelet G.A."/>
            <person name="Kuo A."/>
            <person name="Kohler A."/>
            <person name="Daghino S."/>
            <person name="Barry K.W."/>
            <person name="Cichocki N."/>
            <person name="Clum A."/>
            <person name="Dockter R.B."/>
            <person name="Hainaut M."/>
            <person name="Kuo R.C."/>
            <person name="LaButti K."/>
            <person name="Lindahl B.D."/>
            <person name="Lindquist E.A."/>
            <person name="Lipzen A."/>
            <person name="Khouja H.R."/>
            <person name="Magnuson J."/>
            <person name="Murat C."/>
            <person name="Ohm R.A."/>
            <person name="Singer S.W."/>
            <person name="Spatafora J.W."/>
            <person name="Wang M."/>
            <person name="Veneault-Fourrey C."/>
            <person name="Henrissat B."/>
            <person name="Grigoriev I.V."/>
            <person name="Martin F.M."/>
            <person name="Perotto S."/>
        </authorList>
    </citation>
    <scope>NUCLEOTIDE SEQUENCE [LARGE SCALE GENOMIC DNA]</scope>
    <source>
        <strain evidence="3 4">ATCC 22711</strain>
    </source>
</reference>
<dbReference type="PANTHER" id="PTHR11679">
    <property type="entry name" value="VESICLE PROTEIN SORTING-ASSOCIATED"/>
    <property type="match status" value="1"/>
</dbReference>
<name>A0A2T3BDI4_AMORE</name>
<dbReference type="Gene3D" id="3.40.50.1910">
    <property type="match status" value="1"/>
</dbReference>
<organism evidence="3 4">
    <name type="scientific">Amorphotheca resinae ATCC 22711</name>
    <dbReference type="NCBI Taxonomy" id="857342"/>
    <lineage>
        <taxon>Eukaryota</taxon>
        <taxon>Fungi</taxon>
        <taxon>Dikarya</taxon>
        <taxon>Ascomycota</taxon>
        <taxon>Pezizomycotina</taxon>
        <taxon>Leotiomycetes</taxon>
        <taxon>Helotiales</taxon>
        <taxon>Amorphothecaceae</taxon>
        <taxon>Amorphotheca</taxon>
    </lineage>
</organism>
<evidence type="ECO:0000313" key="3">
    <source>
        <dbReference type="EMBL" id="PSS27434.1"/>
    </source>
</evidence>
<dbReference type="AlphaFoldDB" id="A0A2T3BDI4"/>
<gene>
    <name evidence="3" type="ORF">M430DRAFT_93992</name>
</gene>
<protein>
    <submittedName>
        <fullName evidence="3">Uncharacterized protein</fullName>
    </submittedName>
</protein>
<dbReference type="SUPFAM" id="SSF56815">
    <property type="entry name" value="Sec1/munc18-like (SM) proteins"/>
    <property type="match status" value="1"/>
</dbReference>
<dbReference type="RefSeq" id="XP_024724959.1">
    <property type="nucleotide sequence ID" value="XM_024869805.1"/>
</dbReference>
<sequence>MASSHNSLRDRQIRSIERMLNLNHEPEQSADSQEQSSIAIPSTPILNEDGDPIWKVLVFDDLGRDVISSVLRVNDLRTWGVTMHMHIASARHPIPDVPVLYLVEPTSSNLKAITSDLSRGLYSPAYINFLSSIPRPLLEDFAKQTAEAGTSESIAQFYDQYLNFIVAEPDLFSLGMQKENTYWALNSARTNDEELDHVVDRIVSGLFSVMVTMGVMPIIRCPKGAAAEMIAAKLDRKLRDHILNSKDNLFSAPSNRPSTASGTPSSRPVLIILDRNVDLIPMLSHSWTYQSLVHDVLKMKLNRITVETPIDEENPAKGTTKKSYDLSASDFFWTKNAGVPFPQVAEDIDAELMRYKDDANELTKKTGASSIEDLQNDTSASAQHLKAAITLLPELRERKAILDMHMNILAGLLTGIKNRQLDNFFQLEENIMKQTKAQMLEILTDEAKGKEPMDKLRLFIIWFLSTEQDVSRTDMEKFEEALKAAGADTTSLAYVKQVRATTRMTMMTSAPSSTPSQASTSTELFRGFSSISSRLTSSLKESGVGANFENLISGVKNFLPANRDLTVTKITESIMDPAGASSSAIAKTENYLYFDPRSANARGTMPPPSAARKREQMPGGLGGGLGAHGPGTGATFGQRRQGFSEAIVFTVGGGSMDEYGNLQEWAKRTGAGGSGSEKGAAKRRVVYGSTELINAEEFLKLELDKLGAEAAS</sequence>
<dbReference type="InParanoid" id="A0A2T3BDI4"/>
<dbReference type="Gene3D" id="1.25.40.60">
    <property type="match status" value="1"/>
</dbReference>
<dbReference type="InterPro" id="IPR001619">
    <property type="entry name" value="Sec1-like"/>
</dbReference>
<dbReference type="Proteomes" id="UP000241818">
    <property type="component" value="Unassembled WGS sequence"/>
</dbReference>
<evidence type="ECO:0000313" key="4">
    <source>
        <dbReference type="Proteomes" id="UP000241818"/>
    </source>
</evidence>
<dbReference type="InterPro" id="IPR043154">
    <property type="entry name" value="Sec-1-like_dom1"/>
</dbReference>
<keyword evidence="4" id="KW-1185">Reference proteome</keyword>
<proteinExistence type="inferred from homology"/>
<dbReference type="EMBL" id="KZ679006">
    <property type="protein sequence ID" value="PSS27434.1"/>
    <property type="molecule type" value="Genomic_DNA"/>
</dbReference>
<evidence type="ECO:0000256" key="2">
    <source>
        <dbReference type="SAM" id="MobiDB-lite"/>
    </source>
</evidence>
<dbReference type="InterPro" id="IPR043127">
    <property type="entry name" value="Sec-1-like_dom3a"/>
</dbReference>
<dbReference type="GeneID" id="36577886"/>
<dbReference type="PIRSF" id="PIRSF005715">
    <property type="entry name" value="VPS45_Sec1"/>
    <property type="match status" value="1"/>
</dbReference>
<dbReference type="InterPro" id="IPR036045">
    <property type="entry name" value="Sec1-like_sf"/>
</dbReference>
<feature type="region of interest" description="Disordered" evidence="2">
    <location>
        <begin position="598"/>
        <end position="631"/>
    </location>
</feature>
<dbReference type="InterPro" id="IPR027482">
    <property type="entry name" value="Sec1-like_dom2"/>
</dbReference>
<dbReference type="Pfam" id="PF00995">
    <property type="entry name" value="Sec1"/>
    <property type="match status" value="1"/>
</dbReference>
<evidence type="ECO:0000256" key="1">
    <source>
        <dbReference type="ARBA" id="ARBA00009884"/>
    </source>
</evidence>
<accession>A0A2T3BDI4</accession>
<dbReference type="Gene3D" id="3.90.830.10">
    <property type="entry name" value="Syntaxin Binding Protein 1, Chain A, domain 2"/>
    <property type="match status" value="1"/>
</dbReference>
<dbReference type="OrthoDB" id="10251230at2759"/>
<dbReference type="Gene3D" id="3.40.50.2060">
    <property type="match status" value="1"/>
</dbReference>